<keyword evidence="5 8" id="KW-1133">Transmembrane helix</keyword>
<evidence type="ECO:0000256" key="4">
    <source>
        <dbReference type="ARBA" id="ARBA00022692"/>
    </source>
</evidence>
<dbReference type="GO" id="GO:0005886">
    <property type="term" value="C:plasma membrane"/>
    <property type="evidence" value="ECO:0007669"/>
    <property type="project" value="TreeGrafter"/>
</dbReference>
<dbReference type="EMBL" id="BRPE01000015">
    <property type="protein sequence ID" value="GLA88914.1"/>
    <property type="molecule type" value="Genomic_DNA"/>
</dbReference>
<dbReference type="PANTHER" id="PTHR23501:SF12">
    <property type="entry name" value="MAJOR FACILITATOR SUPERFAMILY (MFS) PROFILE DOMAIN-CONTAINING PROTEIN-RELATED"/>
    <property type="match status" value="1"/>
</dbReference>
<accession>A0A9W6AXE4</accession>
<comment type="subcellular location">
    <subcellularLocation>
        <location evidence="1">Membrane</location>
        <topology evidence="1">Multi-pass membrane protein</topology>
    </subcellularLocation>
</comment>
<dbReference type="Gene3D" id="1.20.1720.10">
    <property type="entry name" value="Multidrug resistance protein D"/>
    <property type="match status" value="1"/>
</dbReference>
<reference evidence="10" key="1">
    <citation type="submission" date="2022-07" db="EMBL/GenBank/DDBJ databases">
        <title>Taxonomy of Aspergillus series Nigri: significant species reduction supported by multi-species coalescent approaches.</title>
        <authorList>
            <person name="Bian C."/>
            <person name="Kusuya Y."/>
            <person name="Sklenar F."/>
            <person name="D'hooge E."/>
            <person name="Yaguchi T."/>
            <person name="Takahashi H."/>
            <person name="Hubka V."/>
        </authorList>
    </citation>
    <scope>NUCLEOTIDE SEQUENCE</scope>
    <source>
        <strain evidence="10">IFM 56815</strain>
    </source>
</reference>
<dbReference type="SUPFAM" id="SSF103473">
    <property type="entry name" value="MFS general substrate transporter"/>
    <property type="match status" value="1"/>
</dbReference>
<dbReference type="InterPro" id="IPR036259">
    <property type="entry name" value="MFS_trans_sf"/>
</dbReference>
<feature type="domain" description="Major facilitator superfamily (MFS) profile" evidence="9">
    <location>
        <begin position="1"/>
        <end position="132"/>
    </location>
</feature>
<keyword evidence="4 8" id="KW-0812">Transmembrane</keyword>
<evidence type="ECO:0000256" key="3">
    <source>
        <dbReference type="ARBA" id="ARBA00022448"/>
    </source>
</evidence>
<feature type="transmembrane region" description="Helical" evidence="8">
    <location>
        <begin position="46"/>
        <end position="63"/>
    </location>
</feature>
<comment type="caution">
    <text evidence="10">The sequence shown here is derived from an EMBL/GenBank/DDBJ whole genome shotgun (WGS) entry which is preliminary data.</text>
</comment>
<evidence type="ECO:0000313" key="11">
    <source>
        <dbReference type="Proteomes" id="UP001144157"/>
    </source>
</evidence>
<evidence type="ECO:0000256" key="5">
    <source>
        <dbReference type="ARBA" id="ARBA00022989"/>
    </source>
</evidence>
<dbReference type="PANTHER" id="PTHR23501">
    <property type="entry name" value="MAJOR FACILITATOR SUPERFAMILY"/>
    <property type="match status" value="1"/>
</dbReference>
<evidence type="ECO:0000259" key="9">
    <source>
        <dbReference type="PROSITE" id="PS50850"/>
    </source>
</evidence>
<evidence type="ECO:0000256" key="7">
    <source>
        <dbReference type="SAM" id="MobiDB-lite"/>
    </source>
</evidence>
<gene>
    <name evidence="10" type="ORF">AtubIFM56815_003381</name>
</gene>
<evidence type="ECO:0000313" key="10">
    <source>
        <dbReference type="EMBL" id="GLA88914.1"/>
    </source>
</evidence>
<dbReference type="Pfam" id="PF07690">
    <property type="entry name" value="MFS_1"/>
    <property type="match status" value="1"/>
</dbReference>
<proteinExistence type="inferred from homology"/>
<evidence type="ECO:0000256" key="8">
    <source>
        <dbReference type="SAM" id="Phobius"/>
    </source>
</evidence>
<keyword evidence="3" id="KW-0813">Transport</keyword>
<dbReference type="Proteomes" id="UP001144157">
    <property type="component" value="Unassembled WGS sequence"/>
</dbReference>
<dbReference type="GO" id="GO:0022857">
    <property type="term" value="F:transmembrane transporter activity"/>
    <property type="evidence" value="ECO:0007669"/>
    <property type="project" value="InterPro"/>
</dbReference>
<feature type="transmembrane region" description="Helical" evidence="8">
    <location>
        <begin position="69"/>
        <end position="88"/>
    </location>
</feature>
<evidence type="ECO:0000256" key="6">
    <source>
        <dbReference type="ARBA" id="ARBA00023136"/>
    </source>
</evidence>
<protein>
    <recommendedName>
        <fullName evidence="9">Major facilitator superfamily (MFS) profile domain-containing protein</fullName>
    </recommendedName>
</protein>
<dbReference type="AlphaFoldDB" id="A0A9W6AXE4"/>
<dbReference type="PROSITE" id="PS50850">
    <property type="entry name" value="MFS"/>
    <property type="match status" value="1"/>
</dbReference>
<feature type="compositionally biased region" description="Basic and acidic residues" evidence="7">
    <location>
        <begin position="1"/>
        <end position="11"/>
    </location>
</feature>
<name>A0A9W6AXE4_ASPTU</name>
<organism evidence="10 11">
    <name type="scientific">Aspergillus tubingensis</name>
    <dbReference type="NCBI Taxonomy" id="5068"/>
    <lineage>
        <taxon>Eukaryota</taxon>
        <taxon>Fungi</taxon>
        <taxon>Dikarya</taxon>
        <taxon>Ascomycota</taxon>
        <taxon>Pezizomycotina</taxon>
        <taxon>Eurotiomycetes</taxon>
        <taxon>Eurotiomycetidae</taxon>
        <taxon>Eurotiales</taxon>
        <taxon>Aspergillaceae</taxon>
        <taxon>Aspergillus</taxon>
        <taxon>Aspergillus subgen. Circumdati</taxon>
    </lineage>
</organism>
<evidence type="ECO:0000256" key="2">
    <source>
        <dbReference type="ARBA" id="ARBA00007520"/>
    </source>
</evidence>
<sequence>MQRPTEQKTLEQEPLDENLPEGEEERHIHGIKVILMSTSNNARGDRFMIGGVAMVLIYGKLYALFNSKWLYITSTVIFMAASALCGAAPSINAEIVGRVFAGAGGNGMYFGILELLSTNTTSRERPQYLSLT</sequence>
<keyword evidence="6 8" id="KW-0472">Membrane</keyword>
<dbReference type="InterPro" id="IPR011701">
    <property type="entry name" value="MFS"/>
</dbReference>
<evidence type="ECO:0000256" key="1">
    <source>
        <dbReference type="ARBA" id="ARBA00004141"/>
    </source>
</evidence>
<feature type="compositionally biased region" description="Acidic residues" evidence="7">
    <location>
        <begin position="13"/>
        <end position="23"/>
    </location>
</feature>
<feature type="region of interest" description="Disordered" evidence="7">
    <location>
        <begin position="1"/>
        <end position="23"/>
    </location>
</feature>
<comment type="similarity">
    <text evidence="2">Belongs to the major facilitator superfamily. TCR/Tet family.</text>
</comment>
<dbReference type="InterPro" id="IPR020846">
    <property type="entry name" value="MFS_dom"/>
</dbReference>